<dbReference type="AlphaFoldDB" id="A0A484N6Z2"/>
<reference evidence="3 4" key="1">
    <citation type="submission" date="2018-04" db="EMBL/GenBank/DDBJ databases">
        <authorList>
            <person name="Vogel A."/>
        </authorList>
    </citation>
    <scope>NUCLEOTIDE SEQUENCE [LARGE SCALE GENOMIC DNA]</scope>
</reference>
<sequence>MEDEIRAAGGLPVEIRRRQMSRNASRSGWSVEEVFSSGVHGRRSTRGEEDEEALRWAALEKLPTYDRMRKTVLKTFSEEDRDRVVHKEVDVRKLETTFRQDFINRVFKVAEEDNERFLKKLRDRIDKVGISLPTVEVRFKDLNVEADCHVGDRALPTLLNTLRNLGDSALASLGINFAQNTKLTILKHASGIVKPSRITLLLGPPSSGKTSLLLALAGKLDPALKTMHRLGAKSPTMVTS</sequence>
<dbReference type="InterPro" id="IPR029481">
    <property type="entry name" value="ABC_trans_N"/>
</dbReference>
<evidence type="ECO:0000313" key="4">
    <source>
        <dbReference type="Proteomes" id="UP000595140"/>
    </source>
</evidence>
<dbReference type="OrthoDB" id="66620at2759"/>
<dbReference type="Pfam" id="PF14510">
    <property type="entry name" value="ABC_trans_N"/>
    <property type="match status" value="1"/>
</dbReference>
<dbReference type="PANTHER" id="PTHR48040:SF28">
    <property type="entry name" value="ABC TRANSPORTER G FAMILY MEMBER 39-LIKE"/>
    <property type="match status" value="1"/>
</dbReference>
<dbReference type="PANTHER" id="PTHR48040">
    <property type="entry name" value="PLEIOTROPIC DRUG RESISTANCE PROTEIN 1-LIKE ISOFORM X1"/>
    <property type="match status" value="1"/>
</dbReference>
<evidence type="ECO:0000256" key="1">
    <source>
        <dbReference type="ARBA" id="ARBA00004474"/>
    </source>
</evidence>
<comment type="subcellular location">
    <subcellularLocation>
        <location evidence="1">Plastid</location>
    </subcellularLocation>
</comment>
<organism evidence="3 4">
    <name type="scientific">Cuscuta campestris</name>
    <dbReference type="NCBI Taxonomy" id="132261"/>
    <lineage>
        <taxon>Eukaryota</taxon>
        <taxon>Viridiplantae</taxon>
        <taxon>Streptophyta</taxon>
        <taxon>Embryophyta</taxon>
        <taxon>Tracheophyta</taxon>
        <taxon>Spermatophyta</taxon>
        <taxon>Magnoliopsida</taxon>
        <taxon>eudicotyledons</taxon>
        <taxon>Gunneridae</taxon>
        <taxon>Pentapetalae</taxon>
        <taxon>asterids</taxon>
        <taxon>lamiids</taxon>
        <taxon>Solanales</taxon>
        <taxon>Convolvulaceae</taxon>
        <taxon>Cuscuteae</taxon>
        <taxon>Cuscuta</taxon>
        <taxon>Cuscuta subgen. Grammica</taxon>
        <taxon>Cuscuta sect. Cleistogrammica</taxon>
    </lineage>
</organism>
<keyword evidence="4" id="KW-1185">Reference proteome</keyword>
<name>A0A484N6Z2_9ASTE</name>
<dbReference type="Gene3D" id="3.40.50.300">
    <property type="entry name" value="P-loop containing nucleotide triphosphate hydrolases"/>
    <property type="match status" value="1"/>
</dbReference>
<dbReference type="GO" id="GO:0009536">
    <property type="term" value="C:plastid"/>
    <property type="evidence" value="ECO:0007669"/>
    <property type="project" value="UniProtKB-SubCell"/>
</dbReference>
<protein>
    <recommendedName>
        <fullName evidence="2">Pleiotropic ABC efflux transporter N-terminal domain-containing protein</fullName>
    </recommendedName>
</protein>
<accession>A0A484N6Z2</accession>
<dbReference type="Proteomes" id="UP000595140">
    <property type="component" value="Unassembled WGS sequence"/>
</dbReference>
<feature type="domain" description="Pleiotropic ABC efflux transporter N-terminal" evidence="2">
    <location>
        <begin position="111"/>
        <end position="160"/>
    </location>
</feature>
<proteinExistence type="predicted"/>
<evidence type="ECO:0000313" key="3">
    <source>
        <dbReference type="EMBL" id="VFQ96833.1"/>
    </source>
</evidence>
<evidence type="ECO:0000259" key="2">
    <source>
        <dbReference type="Pfam" id="PF14510"/>
    </source>
</evidence>
<dbReference type="EMBL" id="OOIL02006271">
    <property type="protein sequence ID" value="VFQ96833.1"/>
    <property type="molecule type" value="Genomic_DNA"/>
</dbReference>
<gene>
    <name evidence="3" type="ORF">CCAM_LOCUS38609</name>
</gene>
<dbReference type="SUPFAM" id="SSF52540">
    <property type="entry name" value="P-loop containing nucleoside triphosphate hydrolases"/>
    <property type="match status" value="2"/>
</dbReference>
<dbReference type="InterPro" id="IPR027417">
    <property type="entry name" value="P-loop_NTPase"/>
</dbReference>